<evidence type="ECO:0000256" key="3">
    <source>
        <dbReference type="RuleBase" id="RU364030"/>
    </source>
</evidence>
<gene>
    <name evidence="5" type="ORF">N7515_001970</name>
</gene>
<keyword evidence="2 3" id="KW-0143">Chaperone</keyword>
<evidence type="ECO:0000256" key="1">
    <source>
        <dbReference type="ARBA" id="ARBA00006806"/>
    </source>
</evidence>
<dbReference type="GeneID" id="81401884"/>
<dbReference type="InterPro" id="IPR004226">
    <property type="entry name" value="TBCA"/>
</dbReference>
<keyword evidence="4" id="KW-0175">Coiled coil</keyword>
<protein>
    <recommendedName>
        <fullName evidence="3">Tubulin-specific chaperone A</fullName>
    </recommendedName>
</protein>
<dbReference type="PANTHER" id="PTHR21500:SF0">
    <property type="entry name" value="TUBULIN-SPECIFIC CHAPERONE A"/>
    <property type="match status" value="1"/>
</dbReference>
<dbReference type="Gene3D" id="1.20.58.90">
    <property type="match status" value="1"/>
</dbReference>
<feature type="coiled-coil region" evidence="4">
    <location>
        <begin position="62"/>
        <end position="96"/>
    </location>
</feature>
<dbReference type="PANTHER" id="PTHR21500">
    <property type="entry name" value="TUBULIN-SPECIFIC CHAPERONE A"/>
    <property type="match status" value="1"/>
</dbReference>
<dbReference type="SUPFAM" id="SSF46988">
    <property type="entry name" value="Tubulin chaperone cofactor A"/>
    <property type="match status" value="1"/>
</dbReference>
<evidence type="ECO:0000313" key="5">
    <source>
        <dbReference type="EMBL" id="KAJ5143183.1"/>
    </source>
</evidence>
<keyword evidence="3" id="KW-0206">Cytoskeleton</keyword>
<dbReference type="InterPro" id="IPR036126">
    <property type="entry name" value="TBCA_sf"/>
</dbReference>
<dbReference type="FunFam" id="1.20.58.90:FF:000016">
    <property type="entry name" value="Tubulin-specific chaperone A"/>
    <property type="match status" value="1"/>
</dbReference>
<dbReference type="OrthoDB" id="296187at2759"/>
<dbReference type="AlphaFoldDB" id="A0A9W9HCV3"/>
<accession>A0A9W9HCV3</accession>
<dbReference type="GO" id="GO:0007021">
    <property type="term" value="P:tubulin complex assembly"/>
    <property type="evidence" value="ECO:0007669"/>
    <property type="project" value="UniProtKB-UniRule"/>
</dbReference>
<comment type="caution">
    <text evidence="5">The sequence shown here is derived from an EMBL/GenBank/DDBJ whole genome shotgun (WGS) entry which is preliminary data.</text>
</comment>
<keyword evidence="3" id="KW-0493">Microtubule</keyword>
<evidence type="ECO:0000256" key="4">
    <source>
        <dbReference type="SAM" id="Coils"/>
    </source>
</evidence>
<evidence type="ECO:0000256" key="2">
    <source>
        <dbReference type="ARBA" id="ARBA00023186"/>
    </source>
</evidence>
<dbReference type="RefSeq" id="XP_056524827.1">
    <property type="nucleotide sequence ID" value="XM_056662714.1"/>
</dbReference>
<organism evidence="5 6">
    <name type="scientific">Penicillium bovifimosum</name>
    <dbReference type="NCBI Taxonomy" id="126998"/>
    <lineage>
        <taxon>Eukaryota</taxon>
        <taxon>Fungi</taxon>
        <taxon>Dikarya</taxon>
        <taxon>Ascomycota</taxon>
        <taxon>Pezizomycotina</taxon>
        <taxon>Eurotiomycetes</taxon>
        <taxon>Eurotiomycetidae</taxon>
        <taxon>Eurotiales</taxon>
        <taxon>Aspergillaceae</taxon>
        <taxon>Penicillium</taxon>
    </lineage>
</organism>
<dbReference type="GO" id="GO:0048487">
    <property type="term" value="F:beta-tubulin binding"/>
    <property type="evidence" value="ECO:0007669"/>
    <property type="project" value="InterPro"/>
</dbReference>
<dbReference type="GO" id="GO:0005829">
    <property type="term" value="C:cytosol"/>
    <property type="evidence" value="ECO:0007669"/>
    <property type="project" value="TreeGrafter"/>
</dbReference>
<keyword evidence="6" id="KW-1185">Reference proteome</keyword>
<dbReference type="Proteomes" id="UP001149079">
    <property type="component" value="Unassembled WGS sequence"/>
</dbReference>
<dbReference type="GO" id="GO:0007023">
    <property type="term" value="P:post-chaperonin tubulin folding pathway"/>
    <property type="evidence" value="ECO:0007669"/>
    <property type="project" value="UniProtKB-UniRule"/>
</dbReference>
<comment type="subunit">
    <text evidence="3">Supercomplex made of cofactors A to E. Cofactors A and D function by capturing and stabilizing tubulin in a quasi-native conformation. Cofactor E binds to the cofactor D-tubulin complex; interaction with cofactor C then causes the release of tubulin polypeptides that are committed to the native state.</text>
</comment>
<dbReference type="EMBL" id="JAPQKL010000002">
    <property type="protein sequence ID" value="KAJ5143183.1"/>
    <property type="molecule type" value="Genomic_DNA"/>
</dbReference>
<comment type="similarity">
    <text evidence="1 3">Belongs to the TBCA family.</text>
</comment>
<evidence type="ECO:0000313" key="6">
    <source>
        <dbReference type="Proteomes" id="UP001149079"/>
    </source>
</evidence>
<feature type="non-terminal residue" evidence="5">
    <location>
        <position position="1"/>
    </location>
</feature>
<name>A0A9W9HCV3_9EURO</name>
<comment type="subcellular location">
    <subcellularLocation>
        <location evidence="3">Cytoplasm</location>
        <location evidence="3">Cytoskeleton</location>
    </subcellularLocation>
</comment>
<keyword evidence="3" id="KW-0963">Cytoplasm</keyword>
<proteinExistence type="inferred from homology"/>
<dbReference type="GO" id="GO:0005874">
    <property type="term" value="C:microtubule"/>
    <property type="evidence" value="ECO:0007669"/>
    <property type="project" value="UniProtKB-KW"/>
</dbReference>
<sequence length="158" mass="18126">KQNKRLDSIIRGAYQLEAIRNQHTLSLAFIVKYKIYRYKITMAPRSQLEIATSSVIRLVKEEASYHKELQQQTERIKKLEAEANDDENREYTLKQEHMSLEETKKVLPTMKQKIAEAVANLEALIIEEGKKGSESNVEHITAAKDAIAQAKTAEREIS</sequence>
<reference evidence="5" key="2">
    <citation type="journal article" date="2023" name="IMA Fungus">
        <title>Comparative genomic study of the Penicillium genus elucidates a diverse pangenome and 15 lateral gene transfer events.</title>
        <authorList>
            <person name="Petersen C."/>
            <person name="Sorensen T."/>
            <person name="Nielsen M.R."/>
            <person name="Sondergaard T.E."/>
            <person name="Sorensen J.L."/>
            <person name="Fitzpatrick D.A."/>
            <person name="Frisvad J.C."/>
            <person name="Nielsen K.L."/>
        </authorList>
    </citation>
    <scope>NUCLEOTIDE SEQUENCE</scope>
    <source>
        <strain evidence="5">IBT 22155</strain>
    </source>
</reference>
<dbReference type="Pfam" id="PF02970">
    <property type="entry name" value="TBCA"/>
    <property type="match status" value="1"/>
</dbReference>
<reference evidence="5" key="1">
    <citation type="submission" date="2022-11" db="EMBL/GenBank/DDBJ databases">
        <authorList>
            <person name="Petersen C."/>
        </authorList>
    </citation>
    <scope>NUCLEOTIDE SEQUENCE</scope>
    <source>
        <strain evidence="5">IBT 22155</strain>
    </source>
</reference>